<evidence type="ECO:0000259" key="6">
    <source>
        <dbReference type="Pfam" id="PF04893"/>
    </source>
</evidence>
<dbReference type="EMBL" id="FPAA01000001">
    <property type="protein sequence ID" value="SFS35290.1"/>
    <property type="molecule type" value="Genomic_DNA"/>
</dbReference>
<accession>A0A1I6P5E6</accession>
<dbReference type="InterPro" id="IPR006977">
    <property type="entry name" value="Yip1_dom"/>
</dbReference>
<evidence type="ECO:0000313" key="8">
    <source>
        <dbReference type="Proteomes" id="UP000198660"/>
    </source>
</evidence>
<comment type="subcellular location">
    <subcellularLocation>
        <location evidence="1">Membrane</location>
        <topology evidence="1">Multi-pass membrane protein</topology>
    </subcellularLocation>
</comment>
<gene>
    <name evidence="7" type="ORF">SAMN05444972_101364</name>
</gene>
<evidence type="ECO:0000256" key="4">
    <source>
        <dbReference type="ARBA" id="ARBA00023136"/>
    </source>
</evidence>
<feature type="transmembrane region" description="Helical" evidence="5">
    <location>
        <begin position="37"/>
        <end position="57"/>
    </location>
</feature>
<dbReference type="GO" id="GO:0016020">
    <property type="term" value="C:membrane"/>
    <property type="evidence" value="ECO:0007669"/>
    <property type="project" value="UniProtKB-SubCell"/>
</dbReference>
<reference evidence="8" key="1">
    <citation type="submission" date="2016-10" db="EMBL/GenBank/DDBJ databases">
        <authorList>
            <person name="Varghese N."/>
            <person name="Submissions S."/>
        </authorList>
    </citation>
    <scope>NUCLEOTIDE SEQUENCE [LARGE SCALE GENOMIC DNA]</scope>
    <source>
        <strain evidence="8">DSM 45789</strain>
    </source>
</reference>
<keyword evidence="4 5" id="KW-0472">Membrane</keyword>
<feature type="transmembrane region" description="Helical" evidence="5">
    <location>
        <begin position="183"/>
        <end position="203"/>
    </location>
</feature>
<feature type="transmembrane region" description="Helical" evidence="5">
    <location>
        <begin position="109"/>
        <end position="130"/>
    </location>
</feature>
<sequence length="205" mass="23321">MGLYYEEEKLNPLWGIWLRTREVIGERIHATTKMQKLVLLILFGLTLNLESASIRGLGDRMELSMILIVSVLSSIVVGFIWWWVISFLLHWMSRLLGGTATFLETRQAILWATLAYTAKLVIWIPQLLIFGKEMFTDQTPVLDSSMVLQLLFILFVIISAVFSIWLFVILSKALAEVHDLTNFRGFGAIIIPISVLIVLKAIISI</sequence>
<feature type="domain" description="Yip1" evidence="6">
    <location>
        <begin position="38"/>
        <end position="199"/>
    </location>
</feature>
<evidence type="ECO:0000256" key="2">
    <source>
        <dbReference type="ARBA" id="ARBA00022692"/>
    </source>
</evidence>
<keyword evidence="8" id="KW-1185">Reference proteome</keyword>
<feature type="transmembrane region" description="Helical" evidence="5">
    <location>
        <begin position="150"/>
        <end position="171"/>
    </location>
</feature>
<dbReference type="RefSeq" id="WP_091832934.1">
    <property type="nucleotide sequence ID" value="NZ_FPAA01000001.1"/>
</dbReference>
<dbReference type="Pfam" id="PF04893">
    <property type="entry name" value="Yip1"/>
    <property type="match status" value="1"/>
</dbReference>
<dbReference type="OrthoDB" id="2987623at2"/>
<evidence type="ECO:0000256" key="3">
    <source>
        <dbReference type="ARBA" id="ARBA00022989"/>
    </source>
</evidence>
<evidence type="ECO:0000313" key="7">
    <source>
        <dbReference type="EMBL" id="SFS35290.1"/>
    </source>
</evidence>
<dbReference type="Proteomes" id="UP000198660">
    <property type="component" value="Unassembled WGS sequence"/>
</dbReference>
<name>A0A1I6P5E6_9BACL</name>
<organism evidence="7 8">
    <name type="scientific">Marininema halotolerans</name>
    <dbReference type="NCBI Taxonomy" id="1155944"/>
    <lineage>
        <taxon>Bacteria</taxon>
        <taxon>Bacillati</taxon>
        <taxon>Bacillota</taxon>
        <taxon>Bacilli</taxon>
        <taxon>Bacillales</taxon>
        <taxon>Thermoactinomycetaceae</taxon>
        <taxon>Marininema</taxon>
    </lineage>
</organism>
<evidence type="ECO:0000256" key="5">
    <source>
        <dbReference type="SAM" id="Phobius"/>
    </source>
</evidence>
<protein>
    <submittedName>
        <fullName evidence="7">Yip1 domain-containing protein</fullName>
    </submittedName>
</protein>
<keyword evidence="3 5" id="KW-1133">Transmembrane helix</keyword>
<proteinExistence type="predicted"/>
<evidence type="ECO:0000256" key="1">
    <source>
        <dbReference type="ARBA" id="ARBA00004141"/>
    </source>
</evidence>
<feature type="transmembrane region" description="Helical" evidence="5">
    <location>
        <begin position="63"/>
        <end position="89"/>
    </location>
</feature>
<dbReference type="AlphaFoldDB" id="A0A1I6P5E6"/>
<keyword evidence="2 5" id="KW-0812">Transmembrane</keyword>